<dbReference type="AlphaFoldDB" id="A0A9Q8SIQ6"/>
<feature type="region of interest" description="Disordered" evidence="1">
    <location>
        <begin position="17"/>
        <end position="45"/>
    </location>
</feature>
<sequence>MFLLLTYMYAHMHYNVPANDNQPQQQDSKKAPTEEIGKDNTLPHRHPQIQKGFILEHANSHASRYQLSSDYPTMGVDKTHGHDRRPSTSPTPFLLANSGVADPVENGAFCLYSIHEYSALLSIDYHGVGDHS</sequence>
<feature type="region of interest" description="Disordered" evidence="1">
    <location>
        <begin position="69"/>
        <end position="92"/>
    </location>
</feature>
<accession>A0A9Q8SIQ6</accession>
<keyword evidence="3" id="KW-1185">Reference proteome</keyword>
<dbReference type="Proteomes" id="UP000830671">
    <property type="component" value="Chromosome 2"/>
</dbReference>
<protein>
    <submittedName>
        <fullName evidence="2">Uncharacterized protein</fullName>
    </submittedName>
</protein>
<dbReference type="GeneID" id="73337595"/>
<dbReference type="EMBL" id="CP019474">
    <property type="protein sequence ID" value="UQC78091.1"/>
    <property type="molecule type" value="Genomic_DNA"/>
</dbReference>
<name>A0A9Q8SIQ6_9PEZI</name>
<proteinExistence type="predicted"/>
<evidence type="ECO:0000313" key="2">
    <source>
        <dbReference type="EMBL" id="UQC78091.1"/>
    </source>
</evidence>
<evidence type="ECO:0000313" key="3">
    <source>
        <dbReference type="Proteomes" id="UP000830671"/>
    </source>
</evidence>
<organism evidence="2 3">
    <name type="scientific">Colletotrichum lupini</name>
    <dbReference type="NCBI Taxonomy" id="145971"/>
    <lineage>
        <taxon>Eukaryota</taxon>
        <taxon>Fungi</taxon>
        <taxon>Dikarya</taxon>
        <taxon>Ascomycota</taxon>
        <taxon>Pezizomycotina</taxon>
        <taxon>Sordariomycetes</taxon>
        <taxon>Hypocreomycetidae</taxon>
        <taxon>Glomerellales</taxon>
        <taxon>Glomerellaceae</taxon>
        <taxon>Colletotrichum</taxon>
        <taxon>Colletotrichum acutatum species complex</taxon>
    </lineage>
</organism>
<evidence type="ECO:0000256" key="1">
    <source>
        <dbReference type="SAM" id="MobiDB-lite"/>
    </source>
</evidence>
<dbReference type="KEGG" id="clup:CLUP02_03565"/>
<reference evidence="2" key="1">
    <citation type="journal article" date="2021" name="Mol. Plant Microbe Interact.">
        <title>Complete Genome Sequence of the Plant-Pathogenic Fungus Colletotrichum lupini.</title>
        <authorList>
            <person name="Baroncelli R."/>
            <person name="Pensec F."/>
            <person name="Da Lio D."/>
            <person name="Boufleur T."/>
            <person name="Vicente I."/>
            <person name="Sarrocco S."/>
            <person name="Picot A."/>
            <person name="Baraldi E."/>
            <person name="Sukno S."/>
            <person name="Thon M."/>
            <person name="Le Floch G."/>
        </authorList>
    </citation>
    <scope>NUCLEOTIDE SEQUENCE</scope>
    <source>
        <strain evidence="2">IMI 504893</strain>
    </source>
</reference>
<gene>
    <name evidence="2" type="ORF">CLUP02_03565</name>
</gene>
<feature type="compositionally biased region" description="Basic and acidic residues" evidence="1">
    <location>
        <begin position="27"/>
        <end position="42"/>
    </location>
</feature>
<feature type="compositionally biased region" description="Basic and acidic residues" evidence="1">
    <location>
        <begin position="77"/>
        <end position="86"/>
    </location>
</feature>
<dbReference type="RefSeq" id="XP_049139728.1">
    <property type="nucleotide sequence ID" value="XM_049282585.1"/>
</dbReference>